<dbReference type="EMBL" id="LHPG02000014">
    <property type="protein sequence ID" value="PRW39368.1"/>
    <property type="molecule type" value="Genomic_DNA"/>
</dbReference>
<dbReference type="InterPro" id="IPR002698">
    <property type="entry name" value="FTHF_cligase"/>
</dbReference>
<comment type="caution">
    <text evidence="2">The sequence shown here is derived from an EMBL/GenBank/DDBJ whole genome shotgun (WGS) entry which is preliminary data.</text>
</comment>
<feature type="compositionally biased region" description="Low complexity" evidence="1">
    <location>
        <begin position="435"/>
        <end position="448"/>
    </location>
</feature>
<protein>
    <submittedName>
        <fullName evidence="2">5-formyltetrahydrofolate cyclo-ligase COG0212</fullName>
    </submittedName>
</protein>
<feature type="region of interest" description="Disordered" evidence="1">
    <location>
        <begin position="1"/>
        <end position="35"/>
    </location>
</feature>
<organism evidence="2 3">
    <name type="scientific">Chlorella sorokiniana</name>
    <name type="common">Freshwater green alga</name>
    <dbReference type="NCBI Taxonomy" id="3076"/>
    <lineage>
        <taxon>Eukaryota</taxon>
        <taxon>Viridiplantae</taxon>
        <taxon>Chlorophyta</taxon>
        <taxon>core chlorophytes</taxon>
        <taxon>Trebouxiophyceae</taxon>
        <taxon>Chlorellales</taxon>
        <taxon>Chlorellaceae</taxon>
        <taxon>Chlorella clade</taxon>
        <taxon>Chlorella</taxon>
    </lineage>
</organism>
<dbReference type="Pfam" id="PF01812">
    <property type="entry name" value="5-FTHF_cyc-lig"/>
    <property type="match status" value="1"/>
</dbReference>
<dbReference type="OrthoDB" id="433414at2759"/>
<name>A0A2P6TJE5_CHLSO</name>
<dbReference type="PANTHER" id="PTHR13017:SF0">
    <property type="entry name" value="METHENYLTETRAHYDROFOLATE SYNTHASE DOMAIN-CONTAINING PROTEIN"/>
    <property type="match status" value="1"/>
</dbReference>
<sequence>MSATGHTISGSAATAAGRAVGSWRPSSRPAVHRHQQTVCMASGAASSGSGAGEAAAAAAAPADLAAWDAARLAADAQAMAAMAAQSESESSMEEAAPEAAPPGAWKWAIRKQIWDMMEEHDLADFPRPVHHRIPSFKGAAEAAATLAALPEFQAAQVVKVNPDTPQKSGKALVFACAGKGLACAAGTVRYAVLSSGKTLVTPQPRLRTGFFSRLHRDGIPAQALQEACTSAGVVKYGVPLSLDDKIKVDLIVVGSVAVDPETGCRLGKGEGFAELEYGIMRWMGAIDENTLVVTTVRDEQLLPGGSIPAARMLPHDVPVDIICTPTQVIRIKSPGIRKPPGILWERLSPQKLAQIRILQQLKKRIVEEQGFPLPTGPDEVLPPLAQRGQRKGSGGRGRGSGGGGRGGGRGRGAGRSDGRRTGQRSDGRRTGQRSGGRQQQQGRGQAGQ</sequence>
<dbReference type="AlphaFoldDB" id="A0A2P6TJE5"/>
<gene>
    <name evidence="2" type="ORF">C2E21_7158</name>
</gene>
<accession>A0A2P6TJE5</accession>
<reference evidence="2 3" key="1">
    <citation type="journal article" date="2018" name="Plant J.">
        <title>Genome sequences of Chlorella sorokiniana UTEX 1602 and Micractinium conductrix SAG 241.80: implications to maltose excretion by a green alga.</title>
        <authorList>
            <person name="Arriola M.B."/>
            <person name="Velmurugan N."/>
            <person name="Zhang Y."/>
            <person name="Plunkett M.H."/>
            <person name="Hondzo H."/>
            <person name="Barney B.M."/>
        </authorList>
    </citation>
    <scope>NUCLEOTIDE SEQUENCE [LARGE SCALE GENOMIC DNA]</scope>
    <source>
        <strain evidence="3">UTEX 1602</strain>
    </source>
</reference>
<dbReference type="GO" id="GO:0016874">
    <property type="term" value="F:ligase activity"/>
    <property type="evidence" value="ECO:0007669"/>
    <property type="project" value="UniProtKB-KW"/>
</dbReference>
<feature type="compositionally biased region" description="Gly residues" evidence="1">
    <location>
        <begin position="391"/>
        <end position="413"/>
    </location>
</feature>
<evidence type="ECO:0000256" key="1">
    <source>
        <dbReference type="SAM" id="MobiDB-lite"/>
    </source>
</evidence>
<dbReference type="InterPro" id="IPR037171">
    <property type="entry name" value="NagB/RpiA_transferase-like"/>
</dbReference>
<evidence type="ECO:0000313" key="2">
    <source>
        <dbReference type="EMBL" id="PRW39368.1"/>
    </source>
</evidence>
<proteinExistence type="predicted"/>
<evidence type="ECO:0000313" key="3">
    <source>
        <dbReference type="Proteomes" id="UP000239899"/>
    </source>
</evidence>
<dbReference type="Proteomes" id="UP000239899">
    <property type="component" value="Unassembled WGS sequence"/>
</dbReference>
<dbReference type="PANTHER" id="PTHR13017">
    <property type="entry name" value="5-FORMYLTETRAHYDROFOLATE CYCLO-LIGASE-RELATED"/>
    <property type="match status" value="1"/>
</dbReference>
<dbReference type="InterPro" id="IPR024185">
    <property type="entry name" value="FTHF_cligase-like_sf"/>
</dbReference>
<dbReference type="Gene3D" id="3.40.50.10420">
    <property type="entry name" value="NagB/RpiA/CoA transferase-like"/>
    <property type="match status" value="1"/>
</dbReference>
<feature type="compositionally biased region" description="Basic and acidic residues" evidence="1">
    <location>
        <begin position="414"/>
        <end position="429"/>
    </location>
</feature>
<dbReference type="GO" id="GO:0005737">
    <property type="term" value="C:cytoplasm"/>
    <property type="evidence" value="ECO:0007669"/>
    <property type="project" value="TreeGrafter"/>
</dbReference>
<dbReference type="STRING" id="3076.A0A2P6TJE5"/>
<dbReference type="SUPFAM" id="SSF100950">
    <property type="entry name" value="NagB/RpiA/CoA transferase-like"/>
    <property type="match status" value="1"/>
</dbReference>
<feature type="compositionally biased region" description="Polar residues" evidence="1">
    <location>
        <begin position="1"/>
        <end position="12"/>
    </location>
</feature>
<feature type="region of interest" description="Disordered" evidence="1">
    <location>
        <begin position="370"/>
        <end position="448"/>
    </location>
</feature>
<keyword evidence="3" id="KW-1185">Reference proteome</keyword>